<reference evidence="1" key="1">
    <citation type="journal article" date="2012" name="Proc. Natl. Acad. Sci. U.S.A.">
        <title>Antigenic diversity is generated by distinct evolutionary mechanisms in African trypanosome species.</title>
        <authorList>
            <person name="Jackson A.P."/>
            <person name="Berry A."/>
            <person name="Aslett M."/>
            <person name="Allison H.C."/>
            <person name="Burton P."/>
            <person name="Vavrova-Anderson J."/>
            <person name="Brown R."/>
            <person name="Browne H."/>
            <person name="Corton N."/>
            <person name="Hauser H."/>
            <person name="Gamble J."/>
            <person name="Gilderthorp R."/>
            <person name="Marcello L."/>
            <person name="McQuillan J."/>
            <person name="Otto T.D."/>
            <person name="Quail M.A."/>
            <person name="Sanders M.J."/>
            <person name="van Tonder A."/>
            <person name="Ginger M.L."/>
            <person name="Field M.C."/>
            <person name="Barry J.D."/>
            <person name="Hertz-Fowler C."/>
            <person name="Berriman M."/>
        </authorList>
    </citation>
    <scope>NUCLEOTIDE SEQUENCE</scope>
    <source>
        <strain evidence="1">Y486</strain>
    </source>
</reference>
<dbReference type="VEuPathDB" id="TriTrypDB:TvY486_1006230"/>
<protein>
    <submittedName>
        <fullName evidence="1">Uncharacterized protein</fullName>
    </submittedName>
</protein>
<name>G0U6R9_TRYVY</name>
<gene>
    <name evidence="1" type="ORF">TVY486_1006230</name>
</gene>
<proteinExistence type="predicted"/>
<sequence length="107" mass="12031">MVSACSPTTRCRRCGQHCCGVLLDDCNRSAVMGPCSFILSFLSHCHHAVFLTRSHFYTLQLPAQSLLHSNTHFVCSHLRSSARRWRLVSPCAFPFVFHVYTCGEGAR</sequence>
<evidence type="ECO:0000313" key="1">
    <source>
        <dbReference type="EMBL" id="CCC51573.1"/>
    </source>
</evidence>
<accession>G0U6R9</accession>
<dbReference type="EMBL" id="HE573026">
    <property type="protein sequence ID" value="CCC51573.1"/>
    <property type="molecule type" value="Genomic_DNA"/>
</dbReference>
<dbReference type="AlphaFoldDB" id="G0U6R9"/>
<organism evidence="1">
    <name type="scientific">Trypanosoma vivax (strain Y486)</name>
    <dbReference type="NCBI Taxonomy" id="1055687"/>
    <lineage>
        <taxon>Eukaryota</taxon>
        <taxon>Discoba</taxon>
        <taxon>Euglenozoa</taxon>
        <taxon>Kinetoplastea</taxon>
        <taxon>Metakinetoplastina</taxon>
        <taxon>Trypanosomatida</taxon>
        <taxon>Trypanosomatidae</taxon>
        <taxon>Trypanosoma</taxon>
        <taxon>Duttonella</taxon>
    </lineage>
</organism>